<organism evidence="2 3">
    <name type="scientific">Geoanaerobacter pelophilus</name>
    <dbReference type="NCBI Taxonomy" id="60036"/>
    <lineage>
        <taxon>Bacteria</taxon>
        <taxon>Pseudomonadati</taxon>
        <taxon>Thermodesulfobacteriota</taxon>
        <taxon>Desulfuromonadia</taxon>
        <taxon>Geobacterales</taxon>
        <taxon>Geobacteraceae</taxon>
        <taxon>Geoanaerobacter</taxon>
    </lineage>
</organism>
<protein>
    <submittedName>
        <fullName evidence="2">Uncharacterized protein</fullName>
    </submittedName>
</protein>
<proteinExistence type="predicted"/>
<evidence type="ECO:0000313" key="3">
    <source>
        <dbReference type="Proteomes" id="UP000194153"/>
    </source>
</evidence>
<keyword evidence="1" id="KW-0812">Transmembrane</keyword>
<dbReference type="EMBL" id="BDQG01000001">
    <property type="protein sequence ID" value="GAW66881.1"/>
    <property type="molecule type" value="Genomic_DNA"/>
</dbReference>
<keyword evidence="1" id="KW-1133">Transmembrane helix</keyword>
<reference evidence="2 3" key="1">
    <citation type="submission" date="2017-04" db="EMBL/GenBank/DDBJ databases">
        <authorList>
            <consortium name="Geobacter pelophilus Genome Sequencing"/>
            <person name="Aoyagi T."/>
            <person name="Koike H."/>
            <person name="Hori T."/>
        </authorList>
    </citation>
    <scope>NUCLEOTIDE SEQUENCE [LARGE SCALE GENOMIC DNA]</scope>
    <source>
        <strain evidence="2 3">Drf2</strain>
    </source>
</reference>
<accession>A0ABQ0MIH3</accession>
<name>A0ABQ0MIH3_9BACT</name>
<comment type="caution">
    <text evidence="2">The sequence shown here is derived from an EMBL/GenBank/DDBJ whole genome shotgun (WGS) entry which is preliminary data.</text>
</comment>
<dbReference type="Proteomes" id="UP000194153">
    <property type="component" value="Unassembled WGS sequence"/>
</dbReference>
<keyword evidence="3" id="KW-1185">Reference proteome</keyword>
<keyword evidence="1" id="KW-0472">Membrane</keyword>
<sequence>MVVGTILSEVLYKRKPIGEVIANWRALLLKIVFGFVVLMVSSFFYWKV</sequence>
<reference evidence="3" key="2">
    <citation type="submission" date="2017-05" db="EMBL/GenBank/DDBJ databases">
        <title>Draft genome sequence of Geobacter pelophilus, a iron(III)-reducing bacteria.</title>
        <authorList>
            <person name="Aoyagi T."/>
            <person name="Koike H."/>
            <person name="Morita T."/>
            <person name="Sato Y."/>
            <person name="Habe H."/>
            <person name="Hori T."/>
        </authorList>
    </citation>
    <scope>NUCLEOTIDE SEQUENCE [LARGE SCALE GENOMIC DNA]</scope>
    <source>
        <strain evidence="3">Drf2</strain>
    </source>
</reference>
<gene>
    <name evidence="2" type="ORF">GPEL0_01r2429</name>
</gene>
<evidence type="ECO:0000313" key="2">
    <source>
        <dbReference type="EMBL" id="GAW66881.1"/>
    </source>
</evidence>
<feature type="transmembrane region" description="Helical" evidence="1">
    <location>
        <begin position="27"/>
        <end position="46"/>
    </location>
</feature>
<evidence type="ECO:0000256" key="1">
    <source>
        <dbReference type="SAM" id="Phobius"/>
    </source>
</evidence>